<evidence type="ECO:0000313" key="1">
    <source>
        <dbReference type="EMBL" id="QEA08102.1"/>
    </source>
</evidence>
<gene>
    <name evidence="1" type="ORF">KBTEX_04475</name>
</gene>
<accession>A0A5B8RK21</accession>
<name>A0A5B8RK21_9ZZZZ</name>
<dbReference type="EMBL" id="MN079854">
    <property type="protein sequence ID" value="QEA08102.1"/>
    <property type="molecule type" value="Genomic_DNA"/>
</dbReference>
<organism evidence="1">
    <name type="scientific">uncultured organism</name>
    <dbReference type="NCBI Taxonomy" id="155900"/>
    <lineage>
        <taxon>unclassified sequences</taxon>
        <taxon>environmental samples</taxon>
    </lineage>
</organism>
<sequence length="56" mass="6771">MRRAQVDWPREVRERFAAWLNAQLQGPLPVADPERRFWAERLEVEMDELEETLPHV</sequence>
<protein>
    <submittedName>
        <fullName evidence="1">Uncharacterized protein</fullName>
    </submittedName>
</protein>
<reference evidence="1" key="1">
    <citation type="submission" date="2019-06" db="EMBL/GenBank/DDBJ databases">
        <authorList>
            <person name="Murdoch R.W."/>
            <person name="Fathepure B."/>
        </authorList>
    </citation>
    <scope>NUCLEOTIDE SEQUENCE</scope>
</reference>
<dbReference type="AlphaFoldDB" id="A0A5B8RK21"/>
<proteinExistence type="predicted"/>